<gene>
    <name evidence="3" type="ORF">ERS852511_00103</name>
</gene>
<evidence type="ECO:0000256" key="2">
    <source>
        <dbReference type="SAM" id="Phobius"/>
    </source>
</evidence>
<keyword evidence="2" id="KW-1133">Transmembrane helix</keyword>
<organism evidence="3 4">
    <name type="scientific">Bacteroides thetaiotaomicron</name>
    <dbReference type="NCBI Taxonomy" id="818"/>
    <lineage>
        <taxon>Bacteria</taxon>
        <taxon>Pseudomonadati</taxon>
        <taxon>Bacteroidota</taxon>
        <taxon>Bacteroidia</taxon>
        <taxon>Bacteroidales</taxon>
        <taxon>Bacteroidaceae</taxon>
        <taxon>Bacteroides</taxon>
    </lineage>
</organism>
<name>A0A174I3A3_BACT4</name>
<dbReference type="RefSeq" id="WP_055298200.1">
    <property type="nucleotide sequence ID" value="NZ_CZAP01000001.1"/>
</dbReference>
<feature type="region of interest" description="Disordered" evidence="1">
    <location>
        <begin position="33"/>
        <end position="103"/>
    </location>
</feature>
<evidence type="ECO:0000256" key="1">
    <source>
        <dbReference type="SAM" id="MobiDB-lite"/>
    </source>
</evidence>
<feature type="compositionally biased region" description="Basic and acidic residues" evidence="1">
    <location>
        <begin position="90"/>
        <end position="103"/>
    </location>
</feature>
<protein>
    <submittedName>
        <fullName evidence="3">Uncharacterized protein</fullName>
    </submittedName>
</protein>
<evidence type="ECO:0000313" key="4">
    <source>
        <dbReference type="Proteomes" id="UP000095576"/>
    </source>
</evidence>
<feature type="compositionally biased region" description="Basic and acidic residues" evidence="1">
    <location>
        <begin position="50"/>
        <end position="69"/>
    </location>
</feature>
<keyword evidence="2" id="KW-0472">Membrane</keyword>
<accession>A0A174I3A3</accession>
<evidence type="ECO:0000313" key="3">
    <source>
        <dbReference type="EMBL" id="CUO79569.1"/>
    </source>
</evidence>
<sequence>MQYGQIVFLLFIIMALYYAAMIFMDIQRAKAAQNAEQDSQKEEDIDISEEERSFRPIRINRDEPESKEENQEENNTGNPEPENENTDSDGTEKSASKSESSRHVYREAIMTDGILVENIIQEINRLAETGTSDLGAVIFSCENA</sequence>
<reference evidence="3 4" key="1">
    <citation type="submission" date="2015-09" db="EMBL/GenBank/DDBJ databases">
        <authorList>
            <consortium name="Pathogen Informatics"/>
        </authorList>
    </citation>
    <scope>NUCLEOTIDE SEQUENCE [LARGE SCALE GENOMIC DNA]</scope>
    <source>
        <strain evidence="3 4">2789STDY5834899</strain>
    </source>
</reference>
<dbReference type="Proteomes" id="UP000095576">
    <property type="component" value="Unassembled WGS sequence"/>
</dbReference>
<keyword evidence="2" id="KW-0812">Transmembrane</keyword>
<dbReference type="EMBL" id="CZAP01000001">
    <property type="protein sequence ID" value="CUO79569.1"/>
    <property type="molecule type" value="Genomic_DNA"/>
</dbReference>
<feature type="transmembrane region" description="Helical" evidence="2">
    <location>
        <begin position="6"/>
        <end position="24"/>
    </location>
</feature>
<dbReference type="AlphaFoldDB" id="A0A174I3A3"/>
<proteinExistence type="predicted"/>